<accession>A0A0S4J7K1</accession>
<name>A0A0S4J7K1_BODSA</name>
<organism evidence="2 3">
    <name type="scientific">Bodo saltans</name>
    <name type="common">Flagellated protozoan</name>
    <dbReference type="NCBI Taxonomy" id="75058"/>
    <lineage>
        <taxon>Eukaryota</taxon>
        <taxon>Discoba</taxon>
        <taxon>Euglenozoa</taxon>
        <taxon>Kinetoplastea</taxon>
        <taxon>Metakinetoplastina</taxon>
        <taxon>Eubodonida</taxon>
        <taxon>Bodonidae</taxon>
        <taxon>Bodo</taxon>
    </lineage>
</organism>
<feature type="compositionally biased region" description="Basic residues" evidence="1">
    <location>
        <begin position="1"/>
        <end position="18"/>
    </location>
</feature>
<dbReference type="Proteomes" id="UP000051952">
    <property type="component" value="Unassembled WGS sequence"/>
</dbReference>
<dbReference type="OMA" id="LECKHII"/>
<evidence type="ECO:0000256" key="1">
    <source>
        <dbReference type="SAM" id="MobiDB-lite"/>
    </source>
</evidence>
<feature type="compositionally biased region" description="Low complexity" evidence="1">
    <location>
        <begin position="39"/>
        <end position="54"/>
    </location>
</feature>
<proteinExistence type="predicted"/>
<feature type="compositionally biased region" description="Low complexity" evidence="1">
    <location>
        <begin position="538"/>
        <end position="564"/>
    </location>
</feature>
<evidence type="ECO:0000313" key="3">
    <source>
        <dbReference type="Proteomes" id="UP000051952"/>
    </source>
</evidence>
<keyword evidence="3" id="KW-1185">Reference proteome</keyword>
<gene>
    <name evidence="2" type="ORF">BSAL_10125</name>
</gene>
<dbReference type="AlphaFoldDB" id="A0A0S4J7K1"/>
<feature type="region of interest" description="Disordered" evidence="1">
    <location>
        <begin position="152"/>
        <end position="245"/>
    </location>
</feature>
<feature type="region of interest" description="Disordered" evidence="1">
    <location>
        <begin position="1"/>
        <end position="54"/>
    </location>
</feature>
<evidence type="ECO:0000313" key="2">
    <source>
        <dbReference type="EMBL" id="CUG87448.1"/>
    </source>
</evidence>
<protein>
    <submittedName>
        <fullName evidence="2">Uncharacterized protein</fullName>
    </submittedName>
</protein>
<feature type="compositionally biased region" description="Polar residues" evidence="1">
    <location>
        <begin position="220"/>
        <end position="244"/>
    </location>
</feature>
<reference evidence="3" key="1">
    <citation type="submission" date="2015-09" db="EMBL/GenBank/DDBJ databases">
        <authorList>
            <consortium name="Pathogen Informatics"/>
        </authorList>
    </citation>
    <scope>NUCLEOTIDE SEQUENCE [LARGE SCALE GENOMIC DNA]</scope>
    <source>
        <strain evidence="3">Lake Konstanz</strain>
    </source>
</reference>
<sequence length="573" mass="61778">MSRGKPVIRARGRGGPAKRNRDATEAEDAEQVTQQIPHPVSAASTPAATTTSPPSYHYDIRKAIRNVLDDKEFASICSAEGNIVLTTELLLDVVCSACDTAVHEPPQEAPITAERVVFHVLNATAEACSSSVVLSGFASLFARRAVNFLPKLEPLQPPQQQSSGADEGTSRPRHDARRGGAGGGRSGYHPSHTTHSAEDSANALLPLPTSSADLNGLLPTPSSTQYAPPQTSQWAGLPSPTTSLFPAPPQPASMFRAPPPAQPACSGRVIALDNVPHHFLGSDALRPQIQMISSRLRNCYFFNTMQISQTQTVIVSVNTPQAATELVARVNYTSHVDGGPILAREATSEETAALWAPLLQQLRTQEATTLENLELYDAKSPGKLRSSWHQAQEAMLRVDQELESSSLDGSLVPARKLELLRTKLAAKQQQDYATAELAALNESLEGPEHDACSSSTAAACGGASLIYILDVPPNIPDKKFLVFFEPLRSMAQLVHVWRDPSCPTQLCCALNSAGQVFGILRALDCNEFRFCGATFSKQRPQSSAPQQHQPLQQQQEQEQQQQQAVDEVTGADQ</sequence>
<feature type="region of interest" description="Disordered" evidence="1">
    <location>
        <begin position="538"/>
        <end position="573"/>
    </location>
</feature>
<dbReference type="VEuPathDB" id="TriTrypDB:BSAL_10125"/>
<dbReference type="EMBL" id="CYKH01001518">
    <property type="protein sequence ID" value="CUG87448.1"/>
    <property type="molecule type" value="Genomic_DNA"/>
</dbReference>
<feature type="compositionally biased region" description="Low complexity" evidence="1">
    <location>
        <begin position="152"/>
        <end position="161"/>
    </location>
</feature>